<dbReference type="Pfam" id="PF13185">
    <property type="entry name" value="GAF_2"/>
    <property type="match status" value="2"/>
</dbReference>
<dbReference type="SUPFAM" id="SSF55781">
    <property type="entry name" value="GAF domain-like"/>
    <property type="match status" value="2"/>
</dbReference>
<evidence type="ECO:0000259" key="1">
    <source>
        <dbReference type="PROSITE" id="PS50112"/>
    </source>
</evidence>
<dbReference type="PANTHER" id="PTHR45228">
    <property type="entry name" value="CYCLIC DI-GMP PHOSPHODIESTERASE TM_0186-RELATED"/>
    <property type="match status" value="1"/>
</dbReference>
<dbReference type="Gene3D" id="3.30.450.40">
    <property type="match status" value="2"/>
</dbReference>
<dbReference type="InterPro" id="IPR013655">
    <property type="entry name" value="PAS_fold_3"/>
</dbReference>
<organism evidence="3 4">
    <name type="scientific">Deinococcus hopiensis KR-140</name>
    <dbReference type="NCBI Taxonomy" id="695939"/>
    <lineage>
        <taxon>Bacteria</taxon>
        <taxon>Thermotogati</taxon>
        <taxon>Deinococcota</taxon>
        <taxon>Deinococci</taxon>
        <taxon>Deinococcales</taxon>
        <taxon>Deinococcaceae</taxon>
        <taxon>Deinococcus</taxon>
    </lineage>
</organism>
<feature type="domain" description="PAS" evidence="1">
    <location>
        <begin position="178"/>
        <end position="235"/>
    </location>
</feature>
<dbReference type="Pfam" id="PF13487">
    <property type="entry name" value="HD_5"/>
    <property type="match status" value="1"/>
</dbReference>
<dbReference type="SMART" id="SM00471">
    <property type="entry name" value="HDc"/>
    <property type="match status" value="1"/>
</dbReference>
<dbReference type="InterPro" id="IPR037522">
    <property type="entry name" value="HD_GYP_dom"/>
</dbReference>
<name>A0A1W1UVM3_9DEIO</name>
<dbReference type="PROSITE" id="PS51832">
    <property type="entry name" value="HD_GYP"/>
    <property type="match status" value="1"/>
</dbReference>
<dbReference type="SUPFAM" id="SSF109604">
    <property type="entry name" value="HD-domain/PDEase-like"/>
    <property type="match status" value="1"/>
</dbReference>
<evidence type="ECO:0000313" key="4">
    <source>
        <dbReference type="Proteomes" id="UP000192582"/>
    </source>
</evidence>
<evidence type="ECO:0000313" key="3">
    <source>
        <dbReference type="EMBL" id="SMB85218.1"/>
    </source>
</evidence>
<dbReference type="Pfam" id="PF08447">
    <property type="entry name" value="PAS_3"/>
    <property type="match status" value="1"/>
</dbReference>
<dbReference type="Gene3D" id="1.10.3210.10">
    <property type="entry name" value="Hypothetical protein af1432"/>
    <property type="match status" value="1"/>
</dbReference>
<dbReference type="CDD" id="cd00130">
    <property type="entry name" value="PAS"/>
    <property type="match status" value="1"/>
</dbReference>
<dbReference type="InterPro" id="IPR052020">
    <property type="entry name" value="Cyclic_di-GMP/3'3'-cGAMP_PDE"/>
</dbReference>
<dbReference type="NCBIfam" id="TIGR00229">
    <property type="entry name" value="sensory_box"/>
    <property type="match status" value="1"/>
</dbReference>
<accession>A0A1W1UVM3</accession>
<dbReference type="InterPro" id="IPR000014">
    <property type="entry name" value="PAS"/>
</dbReference>
<gene>
    <name evidence="3" type="ORF">SAMN00790413_03312</name>
</gene>
<dbReference type="STRING" id="695939.SAMN00790413_03312"/>
<sequence length="667" mass="74915">MGSDDSMTSADLSTIQRAITRHLTVYPASHDVIQQVLEWAGQALGAHSASICTYNPRTQSLHRVNAMGYSEERLREFRDIPVEPGLPITDAVLEQRTICLTARDWDERYPHLTFIRLPEMQAIVALPLLLEGKVHGTLTFSWDSGRTLDGFEWVFLEGFALQCADALYRLRRTAWDHKVLEYSGGIVLVFGADRKVSFLSSSVTALLGYTEEDLRNLHLPDVLHPEEAHLVRDVLADPGRSLRTRIRVRHKAGGWIWLDVTVQNLLADPDVQGFVVNAHDVSSSVRAIEALRVSDRAHRQAADRYRHLLDLVNAFDLTVDPDALILTMLERAMAVTGFPQAFYYAAAGTDMTLRWARGAHTDEALALLPNINDLRAFGKPGLATMRGELFFAAADEALFDPPEALPRHFWRSFCSVPILMGGALHGVFVFVSGAEDRISPDLQQLMQSFADHVNVMLERYQHVQQLDTAREETFRALGRALEYRDHDTHGHTARVVQLAERLGRALELNEAQQDALRWGAYLHDVGKIGVSDQVLLKPGALTEGEWWEMRTHPQLGYAILAQIPTLPAETLGVVRHHHERWDGRGYPDGLAGDEVPLLARVFAVVDVYDALTSKRPYKAAWTREEAMTELERMAGSHLDPDIVHRFLTLLSSDVIRSASGDDRWHTE</sequence>
<dbReference type="InterPro" id="IPR029016">
    <property type="entry name" value="GAF-like_dom_sf"/>
</dbReference>
<dbReference type="InterPro" id="IPR035965">
    <property type="entry name" value="PAS-like_dom_sf"/>
</dbReference>
<dbReference type="PROSITE" id="PS50112">
    <property type="entry name" value="PAS"/>
    <property type="match status" value="1"/>
</dbReference>
<keyword evidence="4" id="KW-1185">Reference proteome</keyword>
<dbReference type="CDD" id="cd00077">
    <property type="entry name" value="HDc"/>
    <property type="match status" value="1"/>
</dbReference>
<reference evidence="3 4" key="1">
    <citation type="submission" date="2017-04" db="EMBL/GenBank/DDBJ databases">
        <authorList>
            <person name="Afonso C.L."/>
            <person name="Miller P.J."/>
            <person name="Scott M.A."/>
            <person name="Spackman E."/>
            <person name="Goraichik I."/>
            <person name="Dimitrov K.M."/>
            <person name="Suarez D.L."/>
            <person name="Swayne D.E."/>
        </authorList>
    </citation>
    <scope>NUCLEOTIDE SEQUENCE [LARGE SCALE GENOMIC DNA]</scope>
    <source>
        <strain evidence="3 4">KR-140</strain>
    </source>
</reference>
<dbReference type="AlphaFoldDB" id="A0A1W1UVM3"/>
<protein>
    <submittedName>
        <fullName evidence="3">PAS domain S-box-containing protein</fullName>
    </submittedName>
</protein>
<feature type="domain" description="HD-GYP" evidence="2">
    <location>
        <begin position="466"/>
        <end position="662"/>
    </location>
</feature>
<dbReference type="SUPFAM" id="SSF55785">
    <property type="entry name" value="PYP-like sensor domain (PAS domain)"/>
    <property type="match status" value="1"/>
</dbReference>
<dbReference type="RefSeq" id="WP_170928579.1">
    <property type="nucleotide sequence ID" value="NZ_FWWU01000008.1"/>
</dbReference>
<dbReference type="SMART" id="SM00091">
    <property type="entry name" value="PAS"/>
    <property type="match status" value="1"/>
</dbReference>
<dbReference type="Gene3D" id="3.30.450.20">
    <property type="entry name" value="PAS domain"/>
    <property type="match status" value="1"/>
</dbReference>
<dbReference type="EMBL" id="FWWU01000008">
    <property type="protein sequence ID" value="SMB85218.1"/>
    <property type="molecule type" value="Genomic_DNA"/>
</dbReference>
<proteinExistence type="predicted"/>
<dbReference type="SMART" id="SM00065">
    <property type="entry name" value="GAF"/>
    <property type="match status" value="2"/>
</dbReference>
<dbReference type="Proteomes" id="UP000192582">
    <property type="component" value="Unassembled WGS sequence"/>
</dbReference>
<dbReference type="InterPro" id="IPR003607">
    <property type="entry name" value="HD/PDEase_dom"/>
</dbReference>
<evidence type="ECO:0000259" key="2">
    <source>
        <dbReference type="PROSITE" id="PS51832"/>
    </source>
</evidence>
<dbReference type="InterPro" id="IPR003018">
    <property type="entry name" value="GAF"/>
</dbReference>